<dbReference type="AlphaFoldDB" id="A0A0H2RL90"/>
<dbReference type="Proteomes" id="UP000053477">
    <property type="component" value="Unassembled WGS sequence"/>
</dbReference>
<sequence length="511" mass="57252">MPSTTDAAKQAIIATLKLFEDEASGSESSSFQWPFSKTSYTDSYIDDDVYEELRASIRVAEAADELLRWMSASAGVAVANLKGKFNDITNQRRFQALPDEVIALVLEMAYKSHTSYRGQIKTVKRLSLVSRRFRNIVIGSPIFWSNIQSSILPVNRAKLFASRVVTPIMTLTINGVADWKPEESERERILNMYQLAVSISSRIRKLQIALSSTDVPYLQQIRQICSDISLPSVFELTLACSSDVSRRCQDFCSGWDMPSLRILNFSGVLPQLPSGVLSRINNCSVKVNYANDIWNTSEIMAFLLSLTTVKDLRIAVRLFGVSEEPDQVAQMDSVESLTLELKNSTVAKDPNILHLIGFPSITSFKLDLGLRDIDDLTAALENIEFQVPPSATHVALSVGVEYESHFEPMYIVGNWCYLFGGLKNLVLESKREKGHGFLSFASSIDAINVINLEGKELDGDRLEQVTRMWGRRHPHRTAVISVDDVSRKGTGKIEYSEREDGNSDREHLFDD</sequence>
<proteinExistence type="predicted"/>
<evidence type="ECO:0000256" key="1">
    <source>
        <dbReference type="SAM" id="MobiDB-lite"/>
    </source>
</evidence>
<dbReference type="InParanoid" id="A0A0H2RL90"/>
<dbReference type="OrthoDB" id="3332091at2759"/>
<organism evidence="2 3">
    <name type="scientific">Schizopora paradoxa</name>
    <dbReference type="NCBI Taxonomy" id="27342"/>
    <lineage>
        <taxon>Eukaryota</taxon>
        <taxon>Fungi</taxon>
        <taxon>Dikarya</taxon>
        <taxon>Basidiomycota</taxon>
        <taxon>Agaricomycotina</taxon>
        <taxon>Agaricomycetes</taxon>
        <taxon>Hymenochaetales</taxon>
        <taxon>Schizoporaceae</taxon>
        <taxon>Schizopora</taxon>
    </lineage>
</organism>
<gene>
    <name evidence="2" type="ORF">SCHPADRAFT_943031</name>
</gene>
<accession>A0A0H2RL90</accession>
<reference evidence="2 3" key="1">
    <citation type="submission" date="2015-04" db="EMBL/GenBank/DDBJ databases">
        <title>Complete genome sequence of Schizopora paradoxa KUC8140, a cosmopolitan wood degrader in East Asia.</title>
        <authorList>
            <consortium name="DOE Joint Genome Institute"/>
            <person name="Min B."/>
            <person name="Park H."/>
            <person name="Jang Y."/>
            <person name="Kim J.-J."/>
            <person name="Kim K.H."/>
            <person name="Pangilinan J."/>
            <person name="Lipzen A."/>
            <person name="Riley R."/>
            <person name="Grigoriev I.V."/>
            <person name="Spatafora J.W."/>
            <person name="Choi I.-G."/>
        </authorList>
    </citation>
    <scope>NUCLEOTIDE SEQUENCE [LARGE SCALE GENOMIC DNA]</scope>
    <source>
        <strain evidence="2 3">KUC8140</strain>
    </source>
</reference>
<name>A0A0H2RL90_9AGAM</name>
<evidence type="ECO:0008006" key="4">
    <source>
        <dbReference type="Google" id="ProtNLM"/>
    </source>
</evidence>
<dbReference type="EMBL" id="KQ086033">
    <property type="protein sequence ID" value="KLO10208.1"/>
    <property type="molecule type" value="Genomic_DNA"/>
</dbReference>
<evidence type="ECO:0000313" key="2">
    <source>
        <dbReference type="EMBL" id="KLO10208.1"/>
    </source>
</evidence>
<feature type="compositionally biased region" description="Basic and acidic residues" evidence="1">
    <location>
        <begin position="494"/>
        <end position="511"/>
    </location>
</feature>
<protein>
    <recommendedName>
        <fullName evidence="4">F-box domain-containing protein</fullName>
    </recommendedName>
</protein>
<evidence type="ECO:0000313" key="3">
    <source>
        <dbReference type="Proteomes" id="UP000053477"/>
    </source>
</evidence>
<keyword evidence="3" id="KW-1185">Reference proteome</keyword>
<feature type="region of interest" description="Disordered" evidence="1">
    <location>
        <begin position="490"/>
        <end position="511"/>
    </location>
</feature>